<feature type="compositionally biased region" description="Polar residues" evidence="2">
    <location>
        <begin position="1"/>
        <end position="18"/>
    </location>
</feature>
<keyword evidence="5" id="KW-1185">Reference proteome</keyword>
<dbReference type="InterPro" id="IPR007167">
    <property type="entry name" value="Fe-transptr_FeoA-like"/>
</dbReference>
<dbReference type="SUPFAM" id="SSF50037">
    <property type="entry name" value="C-terminal domain of transcriptional repressors"/>
    <property type="match status" value="1"/>
</dbReference>
<dbReference type="Gene3D" id="2.30.30.90">
    <property type="match status" value="1"/>
</dbReference>
<dbReference type="EMBL" id="BANC01000089">
    <property type="protein sequence ID" value="GAN81355.1"/>
    <property type="molecule type" value="Genomic_DNA"/>
</dbReference>
<evidence type="ECO:0000256" key="1">
    <source>
        <dbReference type="ARBA" id="ARBA00023004"/>
    </source>
</evidence>
<evidence type="ECO:0000259" key="3">
    <source>
        <dbReference type="SMART" id="SM00899"/>
    </source>
</evidence>
<dbReference type="InterPro" id="IPR052713">
    <property type="entry name" value="FeoA"/>
</dbReference>
<evidence type="ECO:0000313" key="5">
    <source>
        <dbReference type="Proteomes" id="UP000032668"/>
    </source>
</evidence>
<feature type="domain" description="Ferrous iron transporter FeoA-like" evidence="3">
    <location>
        <begin position="18"/>
        <end position="100"/>
    </location>
</feature>
<comment type="caution">
    <text evidence="4">The sequence shown here is derived from an EMBL/GenBank/DDBJ whole genome shotgun (WGS) entry which is preliminary data.</text>
</comment>
<dbReference type="InterPro" id="IPR038157">
    <property type="entry name" value="FeoA_core_dom"/>
</dbReference>
<sequence>MLRQDSLSFRGNKPSQAMTLGEARPGFSGTILAVDAAGVEGSLPADELERRLLEMGLMEGATVEVRHQGLIKRDPIAVRINGQASFALRRREAAAIFVISNI</sequence>
<dbReference type="STRING" id="1120923.SAMN02746095_03219"/>
<evidence type="ECO:0000313" key="4">
    <source>
        <dbReference type="EMBL" id="GAN81355.1"/>
    </source>
</evidence>
<protein>
    <submittedName>
        <fullName evidence="4">Ferrous iron transport protein A FeoA</fullName>
    </submittedName>
</protein>
<dbReference type="PANTHER" id="PTHR42954">
    <property type="entry name" value="FE(2+) TRANSPORT PROTEIN A"/>
    <property type="match status" value="1"/>
</dbReference>
<name>A0A0D6PHV7_9PROT</name>
<evidence type="ECO:0000256" key="2">
    <source>
        <dbReference type="SAM" id="MobiDB-lite"/>
    </source>
</evidence>
<gene>
    <name evidence="4" type="ORF">Aam_091_012</name>
</gene>
<dbReference type="Pfam" id="PF04023">
    <property type="entry name" value="FeoA"/>
    <property type="match status" value="1"/>
</dbReference>
<proteinExistence type="predicted"/>
<dbReference type="AlphaFoldDB" id="A0A0D6PHV7"/>
<keyword evidence="1" id="KW-0408">Iron</keyword>
<feature type="region of interest" description="Disordered" evidence="2">
    <location>
        <begin position="1"/>
        <end position="20"/>
    </location>
</feature>
<dbReference type="GO" id="GO:0046914">
    <property type="term" value="F:transition metal ion binding"/>
    <property type="evidence" value="ECO:0007669"/>
    <property type="project" value="InterPro"/>
</dbReference>
<organism evidence="4 5">
    <name type="scientific">Acidocella aminolytica 101 = DSM 11237</name>
    <dbReference type="NCBI Taxonomy" id="1120923"/>
    <lineage>
        <taxon>Bacteria</taxon>
        <taxon>Pseudomonadati</taxon>
        <taxon>Pseudomonadota</taxon>
        <taxon>Alphaproteobacteria</taxon>
        <taxon>Acetobacterales</taxon>
        <taxon>Acidocellaceae</taxon>
        <taxon>Acidocella</taxon>
    </lineage>
</organism>
<dbReference type="Proteomes" id="UP000032668">
    <property type="component" value="Unassembled WGS sequence"/>
</dbReference>
<dbReference type="RefSeq" id="WP_241869427.1">
    <property type="nucleotide sequence ID" value="NZ_BANC01000089.1"/>
</dbReference>
<dbReference type="SMART" id="SM00899">
    <property type="entry name" value="FeoA"/>
    <property type="match status" value="1"/>
</dbReference>
<dbReference type="InterPro" id="IPR008988">
    <property type="entry name" value="Transcriptional_repressor_C"/>
</dbReference>
<dbReference type="PANTHER" id="PTHR42954:SF2">
    <property type="entry name" value="FE(2+) TRANSPORT PROTEIN A"/>
    <property type="match status" value="1"/>
</dbReference>
<reference evidence="4 5" key="1">
    <citation type="submission" date="2012-11" db="EMBL/GenBank/DDBJ databases">
        <title>Whole genome sequence of Acidocella aminolytica 101 = DSM 11237.</title>
        <authorList>
            <person name="Azuma Y."/>
            <person name="Higashiura N."/>
            <person name="Hirakawa H."/>
            <person name="Matsushita K."/>
        </authorList>
    </citation>
    <scope>NUCLEOTIDE SEQUENCE [LARGE SCALE GENOMIC DNA]</scope>
    <source>
        <strain evidence="5">101 / DSM 11237</strain>
    </source>
</reference>
<accession>A0A0D6PHV7</accession>